<dbReference type="Proteomes" id="UP000011135">
    <property type="component" value="Unassembled WGS sequence"/>
</dbReference>
<accession>L8JJS1</accession>
<dbReference type="RefSeq" id="WP_009582442.1">
    <property type="nucleotide sequence ID" value="NZ_AMZN01000082.1"/>
</dbReference>
<reference evidence="1 2" key="1">
    <citation type="submission" date="2012-12" db="EMBL/GenBank/DDBJ databases">
        <title>Genome assembly of Fulvivirga imtechensis AK7.</title>
        <authorList>
            <person name="Nupur N."/>
            <person name="Khatri I."/>
            <person name="Kumar R."/>
            <person name="Subramanian S."/>
            <person name="Pinnaka A."/>
        </authorList>
    </citation>
    <scope>NUCLEOTIDE SEQUENCE [LARGE SCALE GENOMIC DNA]</scope>
    <source>
        <strain evidence="1 2">AK7</strain>
    </source>
</reference>
<dbReference type="AlphaFoldDB" id="L8JJS1"/>
<dbReference type="eggNOG" id="ENOG50345CM">
    <property type="taxonomic scope" value="Bacteria"/>
</dbReference>
<gene>
    <name evidence="1" type="ORF">C900_05352</name>
</gene>
<dbReference type="STRING" id="1237149.C900_05352"/>
<name>L8JJS1_9BACT</name>
<proteinExistence type="predicted"/>
<comment type="caution">
    <text evidence="1">The sequence shown here is derived from an EMBL/GenBank/DDBJ whole genome shotgun (WGS) entry which is preliminary data.</text>
</comment>
<sequence length="189" mass="20464">MNLALTAYDPCGAALGTFTPEGDCLEEGSLIVGAMMIKKGVDVQTLIDAVTIDAAVAAGDVKILKGFSGNWARPTANKKPGMAFKREKTSSFTYSIPFKHYGVDANLAFWNTVNFSNDWSMAFVFEDFKMFGALDDQLAVIPMDFDVAPASDEELGGSRRMEGTANWTVKAMPYLLSDTPAAVLATYFK</sequence>
<dbReference type="OrthoDB" id="9999957at2"/>
<evidence type="ECO:0000313" key="2">
    <source>
        <dbReference type="Proteomes" id="UP000011135"/>
    </source>
</evidence>
<evidence type="ECO:0000313" key="1">
    <source>
        <dbReference type="EMBL" id="ELR69156.1"/>
    </source>
</evidence>
<dbReference type="EMBL" id="AMZN01000082">
    <property type="protein sequence ID" value="ELR69156.1"/>
    <property type="molecule type" value="Genomic_DNA"/>
</dbReference>
<keyword evidence="2" id="KW-1185">Reference proteome</keyword>
<protein>
    <submittedName>
        <fullName evidence="1">Uncharacterized protein</fullName>
    </submittedName>
</protein>
<organism evidence="1 2">
    <name type="scientific">Fulvivirga imtechensis AK7</name>
    <dbReference type="NCBI Taxonomy" id="1237149"/>
    <lineage>
        <taxon>Bacteria</taxon>
        <taxon>Pseudomonadati</taxon>
        <taxon>Bacteroidota</taxon>
        <taxon>Cytophagia</taxon>
        <taxon>Cytophagales</taxon>
        <taxon>Fulvivirgaceae</taxon>
        <taxon>Fulvivirga</taxon>
    </lineage>
</organism>